<dbReference type="Proteomes" id="UP000199308">
    <property type="component" value="Unassembled WGS sequence"/>
</dbReference>
<sequence length="74" mass="8798">MTQKNVVNPKHLLHSKWTAQQVVKKQKHFIVVELIVDDDNVVQACDIEAVINQQRQRIDWRLLKDKTVWLPGWK</sequence>
<dbReference type="OrthoDB" id="5592973at2"/>
<evidence type="ECO:0008006" key="3">
    <source>
        <dbReference type="Google" id="ProtNLM"/>
    </source>
</evidence>
<organism evidence="1 2">
    <name type="scientific">Thalassotalea agarivorans</name>
    <name type="common">Thalassomonas agarivorans</name>
    <dbReference type="NCBI Taxonomy" id="349064"/>
    <lineage>
        <taxon>Bacteria</taxon>
        <taxon>Pseudomonadati</taxon>
        <taxon>Pseudomonadota</taxon>
        <taxon>Gammaproteobacteria</taxon>
        <taxon>Alteromonadales</taxon>
        <taxon>Colwelliaceae</taxon>
        <taxon>Thalassotalea</taxon>
    </lineage>
</organism>
<dbReference type="STRING" id="349064.SAMN05660429_01156"/>
<dbReference type="EMBL" id="FOHK01000005">
    <property type="protein sequence ID" value="SET17399.1"/>
    <property type="molecule type" value="Genomic_DNA"/>
</dbReference>
<gene>
    <name evidence="1" type="ORF">SAMN05660429_01156</name>
</gene>
<proteinExistence type="predicted"/>
<dbReference type="InterPro" id="IPR012663">
    <property type="entry name" value="CHP02450_Tryp"/>
</dbReference>
<dbReference type="NCBIfam" id="TIGR02450">
    <property type="entry name" value="TIGR02450 family Trp-rich protein"/>
    <property type="match status" value="1"/>
</dbReference>
<dbReference type="Pfam" id="PF09493">
    <property type="entry name" value="DUF2389"/>
    <property type="match status" value="1"/>
</dbReference>
<reference evidence="1 2" key="1">
    <citation type="submission" date="2016-10" db="EMBL/GenBank/DDBJ databases">
        <authorList>
            <person name="de Groot N.N."/>
        </authorList>
    </citation>
    <scope>NUCLEOTIDE SEQUENCE [LARGE SCALE GENOMIC DNA]</scope>
    <source>
        <strain evidence="1 2">DSM 19706</strain>
    </source>
</reference>
<keyword evidence="2" id="KW-1185">Reference proteome</keyword>
<evidence type="ECO:0000313" key="2">
    <source>
        <dbReference type="Proteomes" id="UP000199308"/>
    </source>
</evidence>
<dbReference type="RefSeq" id="WP_093328423.1">
    <property type="nucleotide sequence ID" value="NZ_AP027363.1"/>
</dbReference>
<protein>
    <recommendedName>
        <fullName evidence="3">TIGR02450 family Trp-rich protein</fullName>
    </recommendedName>
</protein>
<accession>A0A1I0CE68</accession>
<name>A0A1I0CE68_THASX</name>
<evidence type="ECO:0000313" key="1">
    <source>
        <dbReference type="EMBL" id="SET17399.1"/>
    </source>
</evidence>
<dbReference type="AlphaFoldDB" id="A0A1I0CE68"/>